<proteinExistence type="predicted"/>
<reference evidence="2" key="1">
    <citation type="journal article" date="2021" name="Proc. Natl. Acad. Sci. U.S.A.">
        <title>A Catalog of Tens of Thousands of Viruses from Human Metagenomes Reveals Hidden Associations with Chronic Diseases.</title>
        <authorList>
            <person name="Tisza M.J."/>
            <person name="Buck C.B."/>
        </authorList>
    </citation>
    <scope>NUCLEOTIDE SEQUENCE</scope>
    <source>
        <strain evidence="2">CtkOm7</strain>
    </source>
</reference>
<protein>
    <recommendedName>
        <fullName evidence="1">DUF6291 domain-containing protein</fullName>
    </recommendedName>
</protein>
<evidence type="ECO:0000259" key="1">
    <source>
        <dbReference type="Pfam" id="PF19808"/>
    </source>
</evidence>
<name>A0A8S5NMY1_9CAUD</name>
<evidence type="ECO:0000313" key="2">
    <source>
        <dbReference type="EMBL" id="DAD95724.1"/>
    </source>
</evidence>
<organism evidence="2">
    <name type="scientific">Myoviridae sp. ctkOm7</name>
    <dbReference type="NCBI Taxonomy" id="2826690"/>
    <lineage>
        <taxon>Viruses</taxon>
        <taxon>Duplodnaviria</taxon>
        <taxon>Heunggongvirae</taxon>
        <taxon>Uroviricota</taxon>
        <taxon>Caudoviricetes</taxon>
    </lineage>
</organism>
<accession>A0A8S5NMY1</accession>
<dbReference type="InterPro" id="IPR046258">
    <property type="entry name" value="DUF6291"/>
</dbReference>
<feature type="domain" description="DUF6291" evidence="1">
    <location>
        <begin position="20"/>
        <end position="93"/>
    </location>
</feature>
<sequence>MPWKGLERMAEIREKHPTWFKMKIERRQLIKQLPPETAVNVLLACWDYLETGEIPDVLQPMEKIAFSAFFPDMEEAWKRYEQRINSGSKGGRPPKE</sequence>
<dbReference type="EMBL" id="BK015199">
    <property type="protein sequence ID" value="DAD95724.1"/>
    <property type="molecule type" value="Genomic_DNA"/>
</dbReference>
<dbReference type="Pfam" id="PF19808">
    <property type="entry name" value="DUF6291"/>
    <property type="match status" value="1"/>
</dbReference>